<organism evidence="1">
    <name type="scientific">Myoviridae sp. ctZYN8</name>
    <dbReference type="NCBI Taxonomy" id="2825128"/>
    <lineage>
        <taxon>Viruses</taxon>
        <taxon>Duplodnaviria</taxon>
        <taxon>Heunggongvirae</taxon>
        <taxon>Uroviricota</taxon>
        <taxon>Caudoviricetes</taxon>
    </lineage>
</organism>
<dbReference type="InterPro" id="IPR029044">
    <property type="entry name" value="Nucleotide-diphossugar_trans"/>
</dbReference>
<evidence type="ECO:0000313" key="1">
    <source>
        <dbReference type="EMBL" id="DAF91354.1"/>
    </source>
</evidence>
<dbReference type="InterPro" id="IPR003329">
    <property type="entry name" value="Cytidylyl_trans"/>
</dbReference>
<dbReference type="SUPFAM" id="SSF53448">
    <property type="entry name" value="Nucleotide-diphospho-sugar transferases"/>
    <property type="match status" value="1"/>
</dbReference>
<dbReference type="PANTHER" id="PTHR21485">
    <property type="entry name" value="HAD SUPERFAMILY MEMBERS CMAS AND KDSC"/>
    <property type="match status" value="1"/>
</dbReference>
<dbReference type="InterPro" id="IPR050793">
    <property type="entry name" value="CMP-NeuNAc_synthase"/>
</dbReference>
<proteinExistence type="predicted"/>
<sequence>MIAIIPAKGHSDAVPRKNMADLGGMPLFWHSVRYARAEGVEPVVSTDDTEIRDYALERGCRVVDEVVNDSSMVNCVRQVMGQVDADRYALLQPTSPLREPGLLNRMERMSAACAFTAQRIKVIGRLGTRLVVQGRRQDACDILLQFDGSILTGTRFMAEQGILFAPDAVAVEQRPPFTVQIDHSSDLNIARALYEYSNSWK</sequence>
<name>A0A8S5UAE0_9CAUD</name>
<dbReference type="Pfam" id="PF02348">
    <property type="entry name" value="CTP_transf_3"/>
    <property type="match status" value="1"/>
</dbReference>
<reference evidence="1" key="1">
    <citation type="journal article" date="2021" name="Proc. Natl. Acad. Sci. U.S.A.">
        <title>A Catalog of Tens of Thousands of Viruses from Human Metagenomes Reveals Hidden Associations with Chronic Diseases.</title>
        <authorList>
            <person name="Tisza M.J."/>
            <person name="Buck C.B."/>
        </authorList>
    </citation>
    <scope>NUCLEOTIDE SEQUENCE</scope>
    <source>
        <strain evidence="1">CtZYN8</strain>
    </source>
</reference>
<protein>
    <submittedName>
        <fullName evidence="1">CMP-NeuAc synthase</fullName>
    </submittedName>
</protein>
<accession>A0A8S5UAE0</accession>
<dbReference type="GO" id="GO:0008781">
    <property type="term" value="F:N-acylneuraminate cytidylyltransferase activity"/>
    <property type="evidence" value="ECO:0007669"/>
    <property type="project" value="TreeGrafter"/>
</dbReference>
<dbReference type="EMBL" id="BK016052">
    <property type="protein sequence ID" value="DAF91354.1"/>
    <property type="molecule type" value="Genomic_DNA"/>
</dbReference>
<dbReference type="PANTHER" id="PTHR21485:SF3">
    <property type="entry name" value="N-ACYLNEURAMINATE CYTIDYLYLTRANSFERASE"/>
    <property type="match status" value="1"/>
</dbReference>
<dbReference type="Gene3D" id="3.90.550.10">
    <property type="entry name" value="Spore Coat Polysaccharide Biosynthesis Protein SpsA, Chain A"/>
    <property type="match status" value="1"/>
</dbReference>